<organism evidence="2 3">
    <name type="scientific">Sinanodonta woodiana</name>
    <name type="common">Chinese pond mussel</name>
    <name type="synonym">Anodonta woodiana</name>
    <dbReference type="NCBI Taxonomy" id="1069815"/>
    <lineage>
        <taxon>Eukaryota</taxon>
        <taxon>Metazoa</taxon>
        <taxon>Spiralia</taxon>
        <taxon>Lophotrochozoa</taxon>
        <taxon>Mollusca</taxon>
        <taxon>Bivalvia</taxon>
        <taxon>Autobranchia</taxon>
        <taxon>Heteroconchia</taxon>
        <taxon>Palaeoheterodonta</taxon>
        <taxon>Unionida</taxon>
        <taxon>Unionoidea</taxon>
        <taxon>Unionidae</taxon>
        <taxon>Unioninae</taxon>
        <taxon>Sinanodonta</taxon>
    </lineage>
</organism>
<keyword evidence="3" id="KW-1185">Reference proteome</keyword>
<gene>
    <name evidence="2" type="ORF">ACJMK2_027895</name>
</gene>
<name>A0ABD3X8W9_SINWO</name>
<dbReference type="Pfam" id="PF15160">
    <property type="entry name" value="SASRP1"/>
    <property type="match status" value="1"/>
</dbReference>
<comment type="caution">
    <text evidence="2">The sequence shown here is derived from an EMBL/GenBank/DDBJ whole genome shotgun (WGS) entry which is preliminary data.</text>
</comment>
<feature type="region of interest" description="Disordered" evidence="1">
    <location>
        <begin position="193"/>
        <end position="238"/>
    </location>
</feature>
<evidence type="ECO:0000256" key="1">
    <source>
        <dbReference type="SAM" id="MobiDB-lite"/>
    </source>
</evidence>
<feature type="compositionally biased region" description="Basic and acidic residues" evidence="1">
    <location>
        <begin position="213"/>
        <end position="238"/>
    </location>
</feature>
<protein>
    <submittedName>
        <fullName evidence="2">Uncharacterized protein</fullName>
    </submittedName>
</protein>
<dbReference type="EMBL" id="JBJQND010000003">
    <property type="protein sequence ID" value="KAL3881453.1"/>
    <property type="molecule type" value="Genomic_DNA"/>
</dbReference>
<dbReference type="AlphaFoldDB" id="A0ABD3X8W9"/>
<dbReference type="PANTHER" id="PTHR35845:SF1">
    <property type="entry name" value="SPERMATOGENESIS-ASSOCIATED SERINE-RICH PROTEIN 1"/>
    <property type="match status" value="1"/>
</dbReference>
<sequence>MLHVTTEIGRPGKRERERRHFPEIHNQKSVPVYRSQGRRYIPHGYGIYDEWRPHPQHLDVEYSDVGPDWKSKLRFIPKPISSKYPAAEIFPDNWKAMRPFPYTYANSEKEWLLDPDLSGGGIKTRFNGEHLATRTSAEEITHQMLFGKGRNLIIIDKRNGIPEATPGDKSYQVPEYAPEFHKNGSTLPVINFGANSPKKTTDTFVPFDPLPRSPRELYKNKESKRKLEEEKKLVKDLDKWKPAPPIETLLQEEVKK</sequence>
<proteinExistence type="predicted"/>
<dbReference type="PANTHER" id="PTHR35845">
    <property type="entry name" value="SPERMATOGENESIS-ASSOCIATED SERINE-RICH PROTEIN 1"/>
    <property type="match status" value="1"/>
</dbReference>
<evidence type="ECO:0000313" key="2">
    <source>
        <dbReference type="EMBL" id="KAL3881453.1"/>
    </source>
</evidence>
<accession>A0ABD3X8W9</accession>
<reference evidence="2 3" key="1">
    <citation type="submission" date="2024-11" db="EMBL/GenBank/DDBJ databases">
        <title>Chromosome-level genome assembly of the freshwater bivalve Anodonta woodiana.</title>
        <authorList>
            <person name="Chen X."/>
        </authorList>
    </citation>
    <scope>NUCLEOTIDE SEQUENCE [LARGE SCALE GENOMIC DNA]</scope>
    <source>
        <strain evidence="2">MN2024</strain>
        <tissue evidence="2">Gills</tissue>
    </source>
</reference>
<dbReference type="InterPro" id="IPR029165">
    <property type="entry name" value="SASRP1"/>
</dbReference>
<evidence type="ECO:0000313" key="3">
    <source>
        <dbReference type="Proteomes" id="UP001634394"/>
    </source>
</evidence>
<dbReference type="Proteomes" id="UP001634394">
    <property type="component" value="Unassembled WGS sequence"/>
</dbReference>